<gene>
    <name evidence="17" type="ORF">RRG08_036937</name>
</gene>
<dbReference type="GO" id="GO:0005634">
    <property type="term" value="C:nucleus"/>
    <property type="evidence" value="ECO:0007669"/>
    <property type="project" value="UniProtKB-SubCell"/>
</dbReference>
<feature type="domain" description="C2H2-type" evidence="16">
    <location>
        <begin position="192"/>
        <end position="219"/>
    </location>
</feature>
<keyword evidence="3" id="KW-0217">Developmental protein</keyword>
<dbReference type="PROSITE" id="PS50157">
    <property type="entry name" value="ZINC_FINGER_C2H2_2"/>
    <property type="match status" value="5"/>
</dbReference>
<accession>A0AAE1DGP1</accession>
<evidence type="ECO:0000256" key="4">
    <source>
        <dbReference type="ARBA" id="ARBA00022491"/>
    </source>
</evidence>
<dbReference type="GO" id="GO:0008270">
    <property type="term" value="F:zinc ion binding"/>
    <property type="evidence" value="ECO:0007669"/>
    <property type="project" value="UniProtKB-KW"/>
</dbReference>
<feature type="region of interest" description="Disordered" evidence="15">
    <location>
        <begin position="459"/>
        <end position="512"/>
    </location>
</feature>
<evidence type="ECO:0000256" key="10">
    <source>
        <dbReference type="ARBA" id="ARBA00023125"/>
    </source>
</evidence>
<keyword evidence="7 14" id="KW-0863">Zinc-finger</keyword>
<dbReference type="PROSITE" id="PS00028">
    <property type="entry name" value="ZINC_FINGER_C2H2_1"/>
    <property type="match status" value="4"/>
</dbReference>
<sequence>MAPSANDLSVDHKYKSQNNHFHYLPQQCANFMEGQQHDNLHDCDDIYLKSDVLPQPARYLSPAAGHSPHGPDMDGRSRLFSDSSLYGRSPSVPKSPFSISDSEREESSETEEVNCNSKSSRVNLTCRWKQCSRKFSTQRELAAHVNDDHVRIERPDTDFQCRWKGCPRQGRGFNARYKMLIHIRTHTNEKPHKCGVCGKCFSRLENLKIHTRSHTGEKPYVCTFAGCGKAYSNSSDRFKHVRTHQEEKPYKCKLPGCRKQYTDPSSLRKHVRTHRHHTAGEDTGDFLYRGAVSGSEESYSNEDFKLGLSPMSSSQNDMYLSSAIRNRLVCAITEGPRSPESSTIERSGAGLRSPDTHSKQRVPSLSECKSDIEEDWTSGNEAADYPELTMYKSREFDTFHRPELSYKSRAPHCLNIPQIVINDGHLLTKEGNTITNRQDNHTSKSSKGIEYTMINTKHEFSQGKNDDSENRNDGTVLDTCGSSTETVSSEKKPSTFSSHKKRPQDSSIAQHRGHWKKLCIIKSESEEQKESATQDSGQCAGDSQLPKVTLLTSPRVSQSCVPDSESSPLPDYTTCTNFGPPDCRGVSQCPASTHCNHSGHVGLFLSGRPSAFSAVHAGKQSHLLVPSTVEAQSTSPSLPTVPSPSSVPSPSMPSSPADFYSFPAYGQVHPMSPSLSPCSMLSQPDLRPYPVFLKSDMFPLASNHSGTWCVREESMLRPFPFTSGLSDISNQTSGFYLPSVAPNLKFFSPDIPIDISHYRFYYGPELQNFPCYSRSAR</sequence>
<evidence type="ECO:0000313" key="18">
    <source>
        <dbReference type="Proteomes" id="UP001283361"/>
    </source>
</evidence>
<dbReference type="FunFam" id="3.30.160.60:FF:000310">
    <property type="entry name" value="GLIS family zinc finger 2"/>
    <property type="match status" value="1"/>
</dbReference>
<dbReference type="AlphaFoldDB" id="A0AAE1DGP1"/>
<dbReference type="FunFam" id="3.30.160.60:FF:000125">
    <property type="entry name" value="Putative zinc finger protein 143"/>
    <property type="match status" value="1"/>
</dbReference>
<feature type="domain" description="C2H2-type" evidence="16">
    <location>
        <begin position="220"/>
        <end position="249"/>
    </location>
</feature>
<dbReference type="Pfam" id="PF21816">
    <property type="entry name" value="Zap1_zf1"/>
    <property type="match status" value="1"/>
</dbReference>
<dbReference type="InterPro" id="IPR048420">
    <property type="entry name" value="Zap1-like_Znf1"/>
</dbReference>
<feature type="region of interest" description="Disordered" evidence="15">
    <location>
        <begin position="335"/>
        <end position="368"/>
    </location>
</feature>
<feature type="domain" description="C2H2-type" evidence="16">
    <location>
        <begin position="250"/>
        <end position="279"/>
    </location>
</feature>
<keyword evidence="5" id="KW-0479">Metal-binding</keyword>
<evidence type="ECO:0000256" key="2">
    <source>
        <dbReference type="ARBA" id="ARBA00010831"/>
    </source>
</evidence>
<evidence type="ECO:0000256" key="3">
    <source>
        <dbReference type="ARBA" id="ARBA00022473"/>
    </source>
</evidence>
<dbReference type="Gene3D" id="3.30.160.60">
    <property type="entry name" value="Classic Zinc Finger"/>
    <property type="match status" value="5"/>
</dbReference>
<evidence type="ECO:0000256" key="11">
    <source>
        <dbReference type="ARBA" id="ARBA00023159"/>
    </source>
</evidence>
<dbReference type="SUPFAM" id="SSF57667">
    <property type="entry name" value="beta-beta-alpha zinc fingers"/>
    <property type="match status" value="3"/>
</dbReference>
<feature type="region of interest" description="Disordered" evidence="15">
    <location>
        <begin position="58"/>
        <end position="112"/>
    </location>
</feature>
<dbReference type="InterPro" id="IPR036236">
    <property type="entry name" value="Znf_C2H2_sf"/>
</dbReference>
<dbReference type="FunFam" id="3.30.160.60:FF:000357">
    <property type="entry name" value="GLIS family zinc finger 2"/>
    <property type="match status" value="1"/>
</dbReference>
<feature type="compositionally biased region" description="Basic and acidic residues" evidence="15">
    <location>
        <begin position="459"/>
        <end position="472"/>
    </location>
</feature>
<name>A0AAE1DGP1_9GAST</name>
<keyword evidence="9" id="KW-0805">Transcription regulation</keyword>
<feature type="region of interest" description="Disordered" evidence="15">
    <location>
        <begin position="628"/>
        <end position="652"/>
    </location>
</feature>
<evidence type="ECO:0000256" key="15">
    <source>
        <dbReference type="SAM" id="MobiDB-lite"/>
    </source>
</evidence>
<dbReference type="InterPro" id="IPR056436">
    <property type="entry name" value="Znf-C2H2_ZIC1-5/GLI1-3-like"/>
</dbReference>
<dbReference type="InterPro" id="IPR043359">
    <property type="entry name" value="GLI-like"/>
</dbReference>
<evidence type="ECO:0000313" key="17">
    <source>
        <dbReference type="EMBL" id="KAK3769892.1"/>
    </source>
</evidence>
<evidence type="ECO:0000259" key="16">
    <source>
        <dbReference type="PROSITE" id="PS50157"/>
    </source>
</evidence>
<organism evidence="17 18">
    <name type="scientific">Elysia crispata</name>
    <name type="common">lettuce slug</name>
    <dbReference type="NCBI Taxonomy" id="231223"/>
    <lineage>
        <taxon>Eukaryota</taxon>
        <taxon>Metazoa</taxon>
        <taxon>Spiralia</taxon>
        <taxon>Lophotrochozoa</taxon>
        <taxon>Mollusca</taxon>
        <taxon>Gastropoda</taxon>
        <taxon>Heterobranchia</taxon>
        <taxon>Euthyneura</taxon>
        <taxon>Panpulmonata</taxon>
        <taxon>Sacoglossa</taxon>
        <taxon>Placobranchoidea</taxon>
        <taxon>Plakobranchidae</taxon>
        <taxon>Elysia</taxon>
    </lineage>
</organism>
<keyword evidence="10" id="KW-0238">DNA-binding</keyword>
<feature type="compositionally biased region" description="Pro residues" evidence="15">
    <location>
        <begin position="639"/>
        <end position="652"/>
    </location>
</feature>
<keyword evidence="18" id="KW-1185">Reference proteome</keyword>
<dbReference type="GO" id="GO:0000978">
    <property type="term" value="F:RNA polymerase II cis-regulatory region sequence-specific DNA binding"/>
    <property type="evidence" value="ECO:0007669"/>
    <property type="project" value="TreeGrafter"/>
</dbReference>
<feature type="domain" description="C2H2-type" evidence="16">
    <location>
        <begin position="159"/>
        <end position="191"/>
    </location>
</feature>
<reference evidence="17" key="1">
    <citation type="journal article" date="2023" name="G3 (Bethesda)">
        <title>A reference genome for the long-term kleptoplast-retaining sea slug Elysia crispata morphotype clarki.</title>
        <authorList>
            <person name="Eastman K.E."/>
            <person name="Pendleton A.L."/>
            <person name="Shaikh M.A."/>
            <person name="Suttiyut T."/>
            <person name="Ogas R."/>
            <person name="Tomko P."/>
            <person name="Gavelis G."/>
            <person name="Widhalm J.R."/>
            <person name="Wisecaver J.H."/>
        </authorList>
    </citation>
    <scope>NUCLEOTIDE SEQUENCE</scope>
    <source>
        <strain evidence="17">ECLA1</strain>
    </source>
</reference>
<dbReference type="PANTHER" id="PTHR45718">
    <property type="entry name" value="TRANSCRIPTIONAL ACTIVATOR CUBITUS INTERRUPTUS"/>
    <property type="match status" value="1"/>
</dbReference>
<dbReference type="Pfam" id="PF23561">
    <property type="entry name" value="zf-C2H2_15"/>
    <property type="match status" value="1"/>
</dbReference>
<comment type="subcellular location">
    <subcellularLocation>
        <location evidence="1">Nucleus</location>
    </subcellularLocation>
</comment>
<comment type="similarity">
    <text evidence="2">Belongs to the GLI C2H2-type zinc-finger protein family.</text>
</comment>
<dbReference type="Proteomes" id="UP001283361">
    <property type="component" value="Unassembled WGS sequence"/>
</dbReference>
<evidence type="ECO:0000256" key="12">
    <source>
        <dbReference type="ARBA" id="ARBA00023163"/>
    </source>
</evidence>
<keyword evidence="6" id="KW-0677">Repeat</keyword>
<feature type="domain" description="C2H2-type" evidence="16">
    <location>
        <begin position="124"/>
        <end position="154"/>
    </location>
</feature>
<evidence type="ECO:0000256" key="5">
    <source>
        <dbReference type="ARBA" id="ARBA00022723"/>
    </source>
</evidence>
<keyword evidence="4" id="KW-0678">Repressor</keyword>
<dbReference type="FunFam" id="3.30.160.60:FF:000359">
    <property type="entry name" value="GLIS family zinc finger 2"/>
    <property type="match status" value="1"/>
</dbReference>
<evidence type="ECO:0000256" key="7">
    <source>
        <dbReference type="ARBA" id="ARBA00022771"/>
    </source>
</evidence>
<keyword evidence="12" id="KW-0804">Transcription</keyword>
<evidence type="ECO:0000256" key="8">
    <source>
        <dbReference type="ARBA" id="ARBA00022833"/>
    </source>
</evidence>
<dbReference type="EMBL" id="JAWDGP010003877">
    <property type="protein sequence ID" value="KAK3769892.1"/>
    <property type="molecule type" value="Genomic_DNA"/>
</dbReference>
<dbReference type="InterPro" id="IPR013087">
    <property type="entry name" value="Znf_C2H2_type"/>
</dbReference>
<dbReference type="SMART" id="SM00355">
    <property type="entry name" value="ZnF_C2H2"/>
    <property type="match status" value="5"/>
</dbReference>
<dbReference type="FunFam" id="3.30.160.60:FF:000532">
    <property type="entry name" value="GLIS family zinc finger 2"/>
    <property type="match status" value="1"/>
</dbReference>
<feature type="compositionally biased region" description="Basic and acidic residues" evidence="15">
    <location>
        <begin position="69"/>
        <end position="79"/>
    </location>
</feature>
<comment type="caution">
    <text evidence="17">The sequence shown here is derived from an EMBL/GenBank/DDBJ whole genome shotgun (WGS) entry which is preliminary data.</text>
</comment>
<evidence type="ECO:0000256" key="14">
    <source>
        <dbReference type="PROSITE-ProRule" id="PRU00042"/>
    </source>
</evidence>
<keyword evidence="13" id="KW-0539">Nucleus</keyword>
<evidence type="ECO:0000256" key="13">
    <source>
        <dbReference type="ARBA" id="ARBA00023242"/>
    </source>
</evidence>
<dbReference type="GO" id="GO:0000981">
    <property type="term" value="F:DNA-binding transcription factor activity, RNA polymerase II-specific"/>
    <property type="evidence" value="ECO:0007669"/>
    <property type="project" value="TreeGrafter"/>
</dbReference>
<evidence type="ECO:0000256" key="1">
    <source>
        <dbReference type="ARBA" id="ARBA00004123"/>
    </source>
</evidence>
<dbReference type="Pfam" id="PF00096">
    <property type="entry name" value="zf-C2H2"/>
    <property type="match status" value="3"/>
</dbReference>
<evidence type="ECO:0000256" key="6">
    <source>
        <dbReference type="ARBA" id="ARBA00022737"/>
    </source>
</evidence>
<protein>
    <recommendedName>
        <fullName evidence="16">C2H2-type domain-containing protein</fullName>
    </recommendedName>
</protein>
<evidence type="ECO:0000256" key="9">
    <source>
        <dbReference type="ARBA" id="ARBA00023015"/>
    </source>
</evidence>
<dbReference type="PANTHER" id="PTHR45718:SF8">
    <property type="entry name" value="GLIS FAMILY ZINC FINGER 2"/>
    <property type="match status" value="1"/>
</dbReference>
<keyword evidence="8" id="KW-0862">Zinc</keyword>
<proteinExistence type="inferred from homology"/>
<keyword evidence="11" id="KW-0010">Activator</keyword>